<dbReference type="EnsemblMetazoa" id="XM_014384295.2">
    <property type="protein sequence ID" value="XP_014239781.1"/>
    <property type="gene ID" value="LOC106661109"/>
</dbReference>
<evidence type="ECO:0000256" key="3">
    <source>
        <dbReference type="ARBA" id="ARBA00022989"/>
    </source>
</evidence>
<evidence type="ECO:0000313" key="5">
    <source>
        <dbReference type="EnsemblMetazoa" id="XP_014239781.1"/>
    </source>
</evidence>
<proteinExistence type="predicted"/>
<keyword evidence="3" id="KW-1133">Transmembrane helix</keyword>
<keyword evidence="2" id="KW-0812">Transmembrane</keyword>
<dbReference type="GO" id="GO:0016020">
    <property type="term" value="C:membrane"/>
    <property type="evidence" value="ECO:0007669"/>
    <property type="project" value="UniProtKB-SubCell"/>
</dbReference>
<keyword evidence="6" id="KW-1185">Reference proteome</keyword>
<dbReference type="Proteomes" id="UP000494040">
    <property type="component" value="Unassembled WGS sequence"/>
</dbReference>
<accession>A0A8I6R9H0</accession>
<organism evidence="5 6">
    <name type="scientific">Cimex lectularius</name>
    <name type="common">Bed bug</name>
    <name type="synonym">Acanthia lectularia</name>
    <dbReference type="NCBI Taxonomy" id="79782"/>
    <lineage>
        <taxon>Eukaryota</taxon>
        <taxon>Metazoa</taxon>
        <taxon>Ecdysozoa</taxon>
        <taxon>Arthropoda</taxon>
        <taxon>Hexapoda</taxon>
        <taxon>Insecta</taxon>
        <taxon>Pterygota</taxon>
        <taxon>Neoptera</taxon>
        <taxon>Paraneoptera</taxon>
        <taxon>Hemiptera</taxon>
        <taxon>Heteroptera</taxon>
        <taxon>Panheteroptera</taxon>
        <taxon>Cimicomorpha</taxon>
        <taxon>Cimicidae</taxon>
        <taxon>Cimex</taxon>
    </lineage>
</organism>
<name>A0A8I6R9H0_CIMLE</name>
<dbReference type="OrthoDB" id="444255at2759"/>
<evidence type="ECO:0000256" key="1">
    <source>
        <dbReference type="ARBA" id="ARBA00004167"/>
    </source>
</evidence>
<dbReference type="InterPro" id="IPR009644">
    <property type="entry name" value="FKTN/MNN4/W02B3.4-1"/>
</dbReference>
<sequence>MKIRLSKLIRLLCLLILICMFAQLIFILTQTEFSQSFFNTGVRYDFEDLDFVAKKHTLKLYILGPESLTGEDRDKLYFKNGDIVYLGIDFESVTTTQLQAFGRSLSKLGFALMEFFNKDYFELHKNVYITVSMVLKRNVLICIYILYTKEDNSWWFGALSKDEQWHYKFAVLDVNPSLYSSILSKEKLIKKFAAVEIEKPFNSFLRPKHYSRYLEDFKHSQFVPCNSSRALLFQRKFEHAAELTTSAIRFKHRAWKLLTVVRTVFDNLSIPFWLSSGTCLGYYRQCSIIPYTKDVDIGVFASNYSDRIISALEKQDIKLMLWLGELEDSLELSFRDKYGIKLDIFFFYDNGRNMWNGGTQVRTGKKFKYLFPRFELCWTLFLTIKEYAVFME</sequence>
<reference evidence="5" key="1">
    <citation type="submission" date="2022-01" db="UniProtKB">
        <authorList>
            <consortium name="EnsemblMetazoa"/>
        </authorList>
    </citation>
    <scope>IDENTIFICATION</scope>
</reference>
<dbReference type="PANTHER" id="PTHR15407">
    <property type="entry name" value="FUKUTIN-RELATED"/>
    <property type="match status" value="1"/>
</dbReference>
<dbReference type="GeneID" id="106661109"/>
<evidence type="ECO:0000256" key="4">
    <source>
        <dbReference type="ARBA" id="ARBA00023136"/>
    </source>
</evidence>
<protein>
    <recommendedName>
        <fullName evidence="7">Fukutin</fullName>
    </recommendedName>
</protein>
<evidence type="ECO:0000256" key="2">
    <source>
        <dbReference type="ARBA" id="ARBA00022692"/>
    </source>
</evidence>
<comment type="subcellular location">
    <subcellularLocation>
        <location evidence="1">Membrane</location>
        <topology evidence="1">Single-pass membrane protein</topology>
    </subcellularLocation>
</comment>
<evidence type="ECO:0008006" key="7">
    <source>
        <dbReference type="Google" id="ProtNLM"/>
    </source>
</evidence>
<dbReference type="PANTHER" id="PTHR15407:SF28">
    <property type="entry name" value="RIBITOL-5-PHOSPHATE TRANSFERASE FKTN"/>
    <property type="match status" value="1"/>
</dbReference>
<evidence type="ECO:0000313" key="6">
    <source>
        <dbReference type="Proteomes" id="UP000494040"/>
    </source>
</evidence>
<dbReference type="AlphaFoldDB" id="A0A8I6R9H0"/>
<dbReference type="RefSeq" id="XP_014239781.1">
    <property type="nucleotide sequence ID" value="XM_014384295.2"/>
</dbReference>
<keyword evidence="4" id="KW-0472">Membrane</keyword>